<feature type="chain" id="PRO_5046627208" description="Lipoprotein" evidence="2">
    <location>
        <begin position="30"/>
        <end position="191"/>
    </location>
</feature>
<dbReference type="PROSITE" id="PS51257">
    <property type="entry name" value="PROKAR_LIPOPROTEIN"/>
    <property type="match status" value="1"/>
</dbReference>
<evidence type="ECO:0000256" key="1">
    <source>
        <dbReference type="SAM" id="MobiDB-lite"/>
    </source>
</evidence>
<evidence type="ECO:0000313" key="4">
    <source>
        <dbReference type="Proteomes" id="UP001529338"/>
    </source>
</evidence>
<feature type="region of interest" description="Disordered" evidence="1">
    <location>
        <begin position="30"/>
        <end position="84"/>
    </location>
</feature>
<evidence type="ECO:0000256" key="2">
    <source>
        <dbReference type="SAM" id="SignalP"/>
    </source>
</evidence>
<evidence type="ECO:0008006" key="5">
    <source>
        <dbReference type="Google" id="ProtNLM"/>
    </source>
</evidence>
<comment type="caution">
    <text evidence="3">The sequence shown here is derived from an EMBL/GenBank/DDBJ whole genome shotgun (WGS) entry which is preliminary data.</text>
</comment>
<keyword evidence="4" id="KW-1185">Reference proteome</keyword>
<evidence type="ECO:0000313" key="3">
    <source>
        <dbReference type="EMBL" id="MDM7856589.1"/>
    </source>
</evidence>
<protein>
    <recommendedName>
        <fullName evidence="5">Lipoprotein</fullName>
    </recommendedName>
</protein>
<organism evidence="3 4">
    <name type="scientific">Cellulomonas alba</name>
    <dbReference type="NCBI Taxonomy" id="3053467"/>
    <lineage>
        <taxon>Bacteria</taxon>
        <taxon>Bacillati</taxon>
        <taxon>Actinomycetota</taxon>
        <taxon>Actinomycetes</taxon>
        <taxon>Micrococcales</taxon>
        <taxon>Cellulomonadaceae</taxon>
        <taxon>Cellulomonas</taxon>
    </lineage>
</organism>
<feature type="compositionally biased region" description="Low complexity" evidence="1">
    <location>
        <begin position="34"/>
        <end position="76"/>
    </location>
</feature>
<reference evidence="3 4" key="1">
    <citation type="submission" date="2023-06" db="EMBL/GenBank/DDBJ databases">
        <title>Cellulomonas sp. MW4 Whole genome sequence.</title>
        <authorList>
            <person name="Park S."/>
        </authorList>
    </citation>
    <scope>NUCLEOTIDE SEQUENCE [LARGE SCALE GENOMIC DNA]</scope>
    <source>
        <strain evidence="3 4">MW4</strain>
    </source>
</reference>
<feature type="signal peptide" evidence="2">
    <location>
        <begin position="1"/>
        <end position="29"/>
    </location>
</feature>
<name>A0ABT7SM46_9CELL</name>
<gene>
    <name evidence="3" type="ORF">QRT04_16740</name>
</gene>
<accession>A0ABT7SM46</accession>
<proteinExistence type="predicted"/>
<dbReference type="RefSeq" id="WP_289456843.1">
    <property type="nucleotide sequence ID" value="NZ_JAUCGQ010000004.1"/>
</dbReference>
<sequence length="191" mass="19460">MRRSRTVAAAVAGLGVAALLAGCDMAPHADPDGAAASPQHSAPAAAPTQDAAVTPVPTAAPVPTTTPTTPAPTVTKPPKRPVKHSAALDEVVATTRPSLAALLKSSGSTYVDIDVVAVQPATLEYRFTYAETIDPAAVADYFASMVPTLQGVVDAAVGPAMVSAGVRSPKVRYTYLNPDGSTIWTHTFTVS</sequence>
<dbReference type="Proteomes" id="UP001529338">
    <property type="component" value="Unassembled WGS sequence"/>
</dbReference>
<dbReference type="EMBL" id="JAUCGQ010000004">
    <property type="protein sequence ID" value="MDM7856589.1"/>
    <property type="molecule type" value="Genomic_DNA"/>
</dbReference>
<keyword evidence="2" id="KW-0732">Signal</keyword>